<comment type="caution">
    <text evidence="5">The sequence shown here is derived from an EMBL/GenBank/DDBJ whole genome shotgun (WGS) entry which is preliminary data.</text>
</comment>
<gene>
    <name evidence="5" type="ORF">SAMN02745910_01656</name>
</gene>
<dbReference type="Proteomes" id="UP000182762">
    <property type="component" value="Unassembled WGS sequence"/>
</dbReference>
<dbReference type="GO" id="GO:0003677">
    <property type="term" value="F:DNA binding"/>
    <property type="evidence" value="ECO:0007669"/>
    <property type="project" value="UniProtKB-KW"/>
</dbReference>
<sequence length="154" mass="17646">MEGNELREGRPVELLKSFWNVQKNMMQLIQKTAVNHGLSVPQYVILVTIAPYGEMLQKTVVEKTFLPKSTLSQAVEGLVSKGFIERHHVEGNRREVELLLSEEGKRFLKELHVQKSGIHDVFQQAADVLTEKEYEGILRTHNEISALLERKIVE</sequence>
<keyword evidence="1" id="KW-0805">Transcription regulation</keyword>
<dbReference type="Gene3D" id="1.10.10.10">
    <property type="entry name" value="Winged helix-like DNA-binding domain superfamily/Winged helix DNA-binding domain"/>
    <property type="match status" value="1"/>
</dbReference>
<dbReference type="PROSITE" id="PS50995">
    <property type="entry name" value="HTH_MARR_2"/>
    <property type="match status" value="1"/>
</dbReference>
<evidence type="ECO:0000259" key="4">
    <source>
        <dbReference type="PROSITE" id="PS50995"/>
    </source>
</evidence>
<reference evidence="5 6" key="1">
    <citation type="submission" date="2016-10" db="EMBL/GenBank/DDBJ databases">
        <authorList>
            <person name="Varghese N."/>
            <person name="Submissions S."/>
        </authorList>
    </citation>
    <scope>NUCLEOTIDE SEQUENCE [LARGE SCALE GENOMIC DNA]</scope>
    <source>
        <strain evidence="5 6">DSM 13796</strain>
    </source>
</reference>
<name>A0A1I5YY51_9BACI</name>
<feature type="domain" description="HTH marR-type" evidence="4">
    <location>
        <begin position="11"/>
        <end position="146"/>
    </location>
</feature>
<dbReference type="PANTHER" id="PTHR42756">
    <property type="entry name" value="TRANSCRIPTIONAL REGULATOR, MARR"/>
    <property type="match status" value="1"/>
</dbReference>
<keyword evidence="6" id="KW-1185">Reference proteome</keyword>
<dbReference type="RefSeq" id="WP_061805126.1">
    <property type="nucleotide sequence ID" value="NZ_FOXX01000003.1"/>
</dbReference>
<dbReference type="SMART" id="SM00347">
    <property type="entry name" value="HTH_MARR"/>
    <property type="match status" value="1"/>
</dbReference>
<evidence type="ECO:0000256" key="1">
    <source>
        <dbReference type="ARBA" id="ARBA00023015"/>
    </source>
</evidence>
<protein>
    <submittedName>
        <fullName evidence="5">DNA-binding transcriptional regulator, MarR family</fullName>
    </submittedName>
</protein>
<dbReference type="InterPro" id="IPR036390">
    <property type="entry name" value="WH_DNA-bd_sf"/>
</dbReference>
<evidence type="ECO:0000256" key="3">
    <source>
        <dbReference type="ARBA" id="ARBA00023163"/>
    </source>
</evidence>
<evidence type="ECO:0000256" key="2">
    <source>
        <dbReference type="ARBA" id="ARBA00023125"/>
    </source>
</evidence>
<organism evidence="5 6">
    <name type="scientific">Priestia endophytica DSM 13796</name>
    <dbReference type="NCBI Taxonomy" id="1121089"/>
    <lineage>
        <taxon>Bacteria</taxon>
        <taxon>Bacillati</taxon>
        <taxon>Bacillota</taxon>
        <taxon>Bacilli</taxon>
        <taxon>Bacillales</taxon>
        <taxon>Bacillaceae</taxon>
        <taxon>Priestia</taxon>
    </lineage>
</organism>
<dbReference type="EMBL" id="FOXX01000003">
    <property type="protein sequence ID" value="SFQ49161.1"/>
    <property type="molecule type" value="Genomic_DNA"/>
</dbReference>
<dbReference type="InterPro" id="IPR023187">
    <property type="entry name" value="Tscrpt_reg_MarR-type_CS"/>
</dbReference>
<dbReference type="InterPro" id="IPR000835">
    <property type="entry name" value="HTH_MarR-typ"/>
</dbReference>
<proteinExistence type="predicted"/>
<evidence type="ECO:0000313" key="6">
    <source>
        <dbReference type="Proteomes" id="UP000182762"/>
    </source>
</evidence>
<dbReference type="Pfam" id="PF12802">
    <property type="entry name" value="MarR_2"/>
    <property type="match status" value="1"/>
</dbReference>
<dbReference type="GeneID" id="93710355"/>
<evidence type="ECO:0000313" key="5">
    <source>
        <dbReference type="EMBL" id="SFQ49161.1"/>
    </source>
</evidence>
<dbReference type="PROSITE" id="PS01117">
    <property type="entry name" value="HTH_MARR_1"/>
    <property type="match status" value="1"/>
</dbReference>
<accession>A0A1I5YY51</accession>
<dbReference type="InterPro" id="IPR036388">
    <property type="entry name" value="WH-like_DNA-bd_sf"/>
</dbReference>
<dbReference type="SUPFAM" id="SSF46785">
    <property type="entry name" value="Winged helix' DNA-binding domain"/>
    <property type="match status" value="1"/>
</dbReference>
<keyword evidence="3" id="KW-0804">Transcription</keyword>
<keyword evidence="2 5" id="KW-0238">DNA-binding</keyword>
<dbReference type="PANTHER" id="PTHR42756:SF1">
    <property type="entry name" value="TRANSCRIPTIONAL REPRESSOR OF EMRAB OPERON"/>
    <property type="match status" value="1"/>
</dbReference>